<comment type="caution">
    <text evidence="2">The sequence shown here is derived from an EMBL/GenBank/DDBJ whole genome shotgun (WGS) entry which is preliminary data.</text>
</comment>
<dbReference type="RefSeq" id="WP_185933627.1">
    <property type="nucleotide sequence ID" value="NZ_UYIO01000001.1"/>
</dbReference>
<dbReference type="InterPro" id="IPR032576">
    <property type="entry name" value="DUF4921"/>
</dbReference>
<feature type="domain" description="DUF4921" evidence="1">
    <location>
        <begin position="14"/>
        <end position="434"/>
    </location>
</feature>
<reference evidence="2 3" key="1">
    <citation type="submission" date="2018-11" db="EMBL/GenBank/DDBJ databases">
        <authorList>
            <consortium name="Pathogen Informatics"/>
        </authorList>
    </citation>
    <scope>NUCLEOTIDE SEQUENCE [LARGE SCALE GENOMIC DNA]</scope>
    <source>
        <strain evidence="2 3">NCTC10327</strain>
    </source>
</reference>
<evidence type="ECO:0000259" key="1">
    <source>
        <dbReference type="Pfam" id="PF16268"/>
    </source>
</evidence>
<dbReference type="PANTHER" id="PTHR42763:SF2">
    <property type="entry name" value="ADP-GLUCOSE PHOSPHORYLASE"/>
    <property type="match status" value="1"/>
</dbReference>
<dbReference type="SUPFAM" id="SSF54197">
    <property type="entry name" value="HIT-like"/>
    <property type="match status" value="1"/>
</dbReference>
<name>A0A7Z9C7P0_9ACTO</name>
<proteinExistence type="predicted"/>
<evidence type="ECO:0000313" key="2">
    <source>
        <dbReference type="EMBL" id="VDG75571.1"/>
    </source>
</evidence>
<accession>A0A7Z9C7P0</accession>
<gene>
    <name evidence="2" type="ORF">NCTC10327_00266</name>
</gene>
<organism evidence="2 3">
    <name type="scientific">Actinobaculum suis</name>
    <dbReference type="NCBI Taxonomy" id="1657"/>
    <lineage>
        <taxon>Bacteria</taxon>
        <taxon>Bacillati</taxon>
        <taxon>Actinomycetota</taxon>
        <taxon>Actinomycetes</taxon>
        <taxon>Actinomycetales</taxon>
        <taxon>Actinomycetaceae</taxon>
        <taxon>Actinobaculum</taxon>
    </lineage>
</organism>
<dbReference type="InterPro" id="IPR053177">
    <property type="entry name" value="ADP-glucose_phosphorylase"/>
</dbReference>
<dbReference type="Proteomes" id="UP000269974">
    <property type="component" value="Unassembled WGS sequence"/>
</dbReference>
<dbReference type="PANTHER" id="PTHR42763">
    <property type="entry name" value="ADP-GLUCOSE PHOSPHORYLASE"/>
    <property type="match status" value="1"/>
</dbReference>
<evidence type="ECO:0000313" key="3">
    <source>
        <dbReference type="Proteomes" id="UP000269974"/>
    </source>
</evidence>
<dbReference type="InterPro" id="IPR036265">
    <property type="entry name" value="HIT-like_sf"/>
</dbReference>
<dbReference type="AlphaFoldDB" id="A0A7Z9C7P0"/>
<dbReference type="Pfam" id="PF16268">
    <property type="entry name" value="DUF4921"/>
    <property type="match status" value="1"/>
</dbReference>
<protein>
    <recommendedName>
        <fullName evidence="1">DUF4921 domain-containing protein</fullName>
    </recommendedName>
</protein>
<dbReference type="EMBL" id="UYIO01000001">
    <property type="protein sequence ID" value="VDG75571.1"/>
    <property type="molecule type" value="Genomic_DNA"/>
</dbReference>
<dbReference type="Gene3D" id="3.30.428.10">
    <property type="entry name" value="HIT-like"/>
    <property type="match status" value="2"/>
</dbReference>
<sequence length="440" mass="49766">MVQHFDIAAPISKLPDGTIKQRNPFSGTQVWTVPGRADRPLRLDAVESGPLSGEPGKYCAFCADRVLETPPEKSRIDAQGNITRNVPVDVLADPWEFRRIPNLFEIVPYSYWTENYGYTMPSAAREHMERYVADPAGRAHVLSVQRQKALASKMPEETWNELSEREKLDLAEPFFGGGHDLIVAHDHYLPGATDRSQRFSSGTMTPEQHYAYMKITADAMAQLYAQNRYVKYVQVFQNWLKPAGASFDHLHKQLVSIDSRSVNQQYEVPRIRENPNIFNEYGPDYAGYQNLVIAENEHAVAYAGFGHRYPTLEVWSRSEAQQPFDLSEAEFRDVSDLVHAMHAATGPDVPTNEEWYAKSIDMDVPAPWRVLIKWRVSTLAGFEGGTKIYVNTIDPWSLRDRVVPVLLELRAEGKLAPGISIATECTCEVNSLRYARGYVA</sequence>